<feature type="compositionally biased region" description="Basic and acidic residues" evidence="1">
    <location>
        <begin position="75"/>
        <end position="85"/>
    </location>
</feature>
<dbReference type="EMBL" id="AGNL01012690">
    <property type="protein sequence ID" value="EJK67743.1"/>
    <property type="molecule type" value="Genomic_DNA"/>
</dbReference>
<gene>
    <name evidence="3" type="ORF">THAOC_11186</name>
</gene>
<organism evidence="3 4">
    <name type="scientific">Thalassiosira oceanica</name>
    <name type="common">Marine diatom</name>
    <dbReference type="NCBI Taxonomy" id="159749"/>
    <lineage>
        <taxon>Eukaryota</taxon>
        <taxon>Sar</taxon>
        <taxon>Stramenopiles</taxon>
        <taxon>Ochrophyta</taxon>
        <taxon>Bacillariophyta</taxon>
        <taxon>Coscinodiscophyceae</taxon>
        <taxon>Thalassiosirophycidae</taxon>
        <taxon>Thalassiosirales</taxon>
        <taxon>Thalassiosiraceae</taxon>
        <taxon>Thalassiosira</taxon>
    </lineage>
</organism>
<feature type="non-terminal residue" evidence="3">
    <location>
        <position position="270"/>
    </location>
</feature>
<dbReference type="Proteomes" id="UP000266841">
    <property type="component" value="Unassembled WGS sequence"/>
</dbReference>
<dbReference type="OrthoDB" id="56018at2759"/>
<keyword evidence="4" id="KW-1185">Reference proteome</keyword>
<accession>K0SNC9</accession>
<dbReference type="eggNOG" id="ENOG502RBXS">
    <property type="taxonomic scope" value="Eukaryota"/>
</dbReference>
<keyword evidence="2" id="KW-0732">Signal</keyword>
<protein>
    <submittedName>
        <fullName evidence="3">Uncharacterized protein</fullName>
    </submittedName>
</protein>
<evidence type="ECO:0000256" key="2">
    <source>
        <dbReference type="SAM" id="SignalP"/>
    </source>
</evidence>
<evidence type="ECO:0000256" key="1">
    <source>
        <dbReference type="SAM" id="MobiDB-lite"/>
    </source>
</evidence>
<comment type="caution">
    <text evidence="3">The sequence shown here is derived from an EMBL/GenBank/DDBJ whole genome shotgun (WGS) entry which is preliminary data.</text>
</comment>
<proteinExistence type="predicted"/>
<evidence type="ECO:0000313" key="4">
    <source>
        <dbReference type="Proteomes" id="UP000266841"/>
    </source>
</evidence>
<sequence>MVAAPTSLLLTLLALFGPPFAHSFHGRRGALAFAPRGGSITAGSSDEAADDAELVDEPPSLTTTLGRGLVGVVDLRPEPSGDEIRTTSLGPDGGTGGPACDLIASLPTASLGGDEEADGDGDGASPSDTGVGIEDALDEQSANSHCIGRACPTVCILVEYDFEAGKTNLHRSFGGAKLMALVDGARSSGAVFLVGRLVEAFALGGEAFEVDEPFDVEFVKVSDVGESLTDNLRHACLGECPAFCGARRARQGFACFRNKGSIQVSRRRPR</sequence>
<feature type="region of interest" description="Disordered" evidence="1">
    <location>
        <begin position="75"/>
        <end position="97"/>
    </location>
</feature>
<evidence type="ECO:0000313" key="3">
    <source>
        <dbReference type="EMBL" id="EJK67743.1"/>
    </source>
</evidence>
<dbReference type="AlphaFoldDB" id="K0SNC9"/>
<reference evidence="3 4" key="1">
    <citation type="journal article" date="2012" name="Genome Biol.">
        <title>Genome and low-iron response of an oceanic diatom adapted to chronic iron limitation.</title>
        <authorList>
            <person name="Lommer M."/>
            <person name="Specht M."/>
            <person name="Roy A.S."/>
            <person name="Kraemer L."/>
            <person name="Andreson R."/>
            <person name="Gutowska M.A."/>
            <person name="Wolf J."/>
            <person name="Bergner S.V."/>
            <person name="Schilhabel M.B."/>
            <person name="Klostermeier U.C."/>
            <person name="Beiko R.G."/>
            <person name="Rosenstiel P."/>
            <person name="Hippler M."/>
            <person name="Laroche J."/>
        </authorList>
    </citation>
    <scope>NUCLEOTIDE SEQUENCE [LARGE SCALE GENOMIC DNA]</scope>
    <source>
        <strain evidence="3 4">CCMP1005</strain>
    </source>
</reference>
<feature type="chain" id="PRO_5003837926" evidence="2">
    <location>
        <begin position="24"/>
        <end position="270"/>
    </location>
</feature>
<feature type="region of interest" description="Disordered" evidence="1">
    <location>
        <begin position="111"/>
        <end position="132"/>
    </location>
</feature>
<feature type="signal peptide" evidence="2">
    <location>
        <begin position="1"/>
        <end position="23"/>
    </location>
</feature>
<name>K0SNC9_THAOC</name>